<feature type="compositionally biased region" description="Basic and acidic residues" evidence="5">
    <location>
        <begin position="301"/>
        <end position="310"/>
    </location>
</feature>
<evidence type="ECO:0000256" key="2">
    <source>
        <dbReference type="ARBA" id="ARBA00022448"/>
    </source>
</evidence>
<accession>A0ABU5T9C9</accession>
<dbReference type="PRINTS" id="PR00337">
    <property type="entry name" value="LEUILEVALBP"/>
</dbReference>
<comment type="caution">
    <text evidence="7">The sequence shown here is derived from an EMBL/GenBank/DDBJ whole genome shotgun (WGS) entry which is preliminary data.</text>
</comment>
<organism evidence="7 8">
    <name type="scientific">Sinomonas terricola</name>
    <dbReference type="NCBI Taxonomy" id="3110330"/>
    <lineage>
        <taxon>Bacteria</taxon>
        <taxon>Bacillati</taxon>
        <taxon>Actinomycetota</taxon>
        <taxon>Actinomycetes</taxon>
        <taxon>Micrococcales</taxon>
        <taxon>Micrococcaceae</taxon>
        <taxon>Sinomonas</taxon>
    </lineage>
</organism>
<evidence type="ECO:0000256" key="1">
    <source>
        <dbReference type="ARBA" id="ARBA00010062"/>
    </source>
</evidence>
<keyword evidence="2" id="KW-0813">Transport</keyword>
<name>A0ABU5T9C9_9MICC</name>
<dbReference type="SUPFAM" id="SSF53822">
    <property type="entry name" value="Periplasmic binding protein-like I"/>
    <property type="match status" value="1"/>
</dbReference>
<keyword evidence="4" id="KW-0029">Amino-acid transport</keyword>
<feature type="region of interest" description="Disordered" evidence="5">
    <location>
        <begin position="301"/>
        <end position="320"/>
    </location>
</feature>
<dbReference type="InterPro" id="IPR028081">
    <property type="entry name" value="Leu-bd"/>
</dbReference>
<evidence type="ECO:0000313" key="8">
    <source>
        <dbReference type="Proteomes" id="UP001304769"/>
    </source>
</evidence>
<dbReference type="Gene3D" id="3.40.50.2300">
    <property type="match status" value="2"/>
</dbReference>
<evidence type="ECO:0000256" key="5">
    <source>
        <dbReference type="SAM" id="MobiDB-lite"/>
    </source>
</evidence>
<dbReference type="CDD" id="cd06333">
    <property type="entry name" value="PBP1_ABC_RPA1789-like"/>
    <property type="match status" value="1"/>
</dbReference>
<dbReference type="PANTHER" id="PTHR30483:SF6">
    <property type="entry name" value="PERIPLASMIC BINDING PROTEIN OF ABC TRANSPORTER FOR NATURAL AMINO ACIDS"/>
    <property type="match status" value="1"/>
</dbReference>
<dbReference type="Proteomes" id="UP001304769">
    <property type="component" value="Unassembled WGS sequence"/>
</dbReference>
<evidence type="ECO:0000259" key="6">
    <source>
        <dbReference type="Pfam" id="PF13458"/>
    </source>
</evidence>
<evidence type="ECO:0000313" key="7">
    <source>
        <dbReference type="EMBL" id="MEA5456300.1"/>
    </source>
</evidence>
<proteinExistence type="inferred from homology"/>
<keyword evidence="3" id="KW-0732">Signal</keyword>
<sequence length="368" mass="39110">MPVVIGQVVSLTGNNPGGSENQLGAQLAVAELNSQGGLLGGQHVELLLADDRTQPSHAVTAFANLVDHGVCAVVGTSFSNASLAILPEAEAARVPYISTGAADSQVQPVRPYAFMTPPTATAVAEQLLRYFKAQKLTKLAIAYDDNSMFAKTGLEKQTQLAGEHGVEFVHLEKFHVDTTDFEPMLTRIQSSGADAIMAWATGPPAVELVRQRPADLPFVMSHGNSDQRFLDATGATAEGVIAAASLGLVAGELPASDVRDAGVSFTKAFQERHGRSPSSYAIDGYTAVMLIASAISRAGSDEPKKVRDSLEGLETTTPQGRYHYSASDHQGLNADQVAVTTIENGRFVLTEWSRNELAVTMNTHRRLP</sequence>
<dbReference type="InterPro" id="IPR000709">
    <property type="entry name" value="Leu_Ile_Val-bd"/>
</dbReference>
<comment type="similarity">
    <text evidence="1">Belongs to the leucine-binding protein family.</text>
</comment>
<evidence type="ECO:0000256" key="3">
    <source>
        <dbReference type="ARBA" id="ARBA00022729"/>
    </source>
</evidence>
<keyword evidence="8" id="KW-1185">Reference proteome</keyword>
<dbReference type="EMBL" id="JAYGGQ010000013">
    <property type="protein sequence ID" value="MEA5456300.1"/>
    <property type="molecule type" value="Genomic_DNA"/>
</dbReference>
<dbReference type="InterPro" id="IPR028082">
    <property type="entry name" value="Peripla_BP_I"/>
</dbReference>
<reference evidence="7 8" key="1">
    <citation type="submission" date="2023-12" db="EMBL/GenBank/DDBJ databases">
        <title>Sinomonas terricola sp. nov, isolated from litchi orchard soil in Guangdong, PR China.</title>
        <authorList>
            <person name="Jiaxin W."/>
            <person name="Yang Z."/>
            <person name="Honghui Z."/>
        </authorList>
    </citation>
    <scope>NUCLEOTIDE SEQUENCE [LARGE SCALE GENOMIC DNA]</scope>
    <source>
        <strain evidence="7 8">JGH33</strain>
    </source>
</reference>
<evidence type="ECO:0000256" key="4">
    <source>
        <dbReference type="ARBA" id="ARBA00022970"/>
    </source>
</evidence>
<dbReference type="RefSeq" id="WP_323280185.1">
    <property type="nucleotide sequence ID" value="NZ_JAYGGQ010000013.1"/>
</dbReference>
<protein>
    <submittedName>
        <fullName evidence="7">ABC transporter substrate-binding protein</fullName>
    </submittedName>
</protein>
<feature type="domain" description="Leucine-binding protein" evidence="6">
    <location>
        <begin position="2"/>
        <end position="343"/>
    </location>
</feature>
<dbReference type="Pfam" id="PF13458">
    <property type="entry name" value="Peripla_BP_6"/>
    <property type="match status" value="1"/>
</dbReference>
<dbReference type="InterPro" id="IPR051010">
    <property type="entry name" value="BCAA_transport"/>
</dbReference>
<gene>
    <name evidence="7" type="ORF">SPF06_16305</name>
</gene>
<dbReference type="PANTHER" id="PTHR30483">
    <property type="entry name" value="LEUCINE-SPECIFIC-BINDING PROTEIN"/>
    <property type="match status" value="1"/>
</dbReference>